<proteinExistence type="predicted"/>
<organism evidence="2 3">
    <name type="scientific">Acrobeloides nanus</name>
    <dbReference type="NCBI Taxonomy" id="290746"/>
    <lineage>
        <taxon>Eukaryota</taxon>
        <taxon>Metazoa</taxon>
        <taxon>Ecdysozoa</taxon>
        <taxon>Nematoda</taxon>
        <taxon>Chromadorea</taxon>
        <taxon>Rhabditida</taxon>
        <taxon>Tylenchina</taxon>
        <taxon>Cephalobomorpha</taxon>
        <taxon>Cephaloboidea</taxon>
        <taxon>Cephalobidae</taxon>
        <taxon>Acrobeloides</taxon>
    </lineage>
</organism>
<evidence type="ECO:0000313" key="2">
    <source>
        <dbReference type="Proteomes" id="UP000887540"/>
    </source>
</evidence>
<dbReference type="AlphaFoldDB" id="A0A914EAN6"/>
<dbReference type="WBParaSite" id="ACRNAN_scaffold6491.g8228.t1">
    <property type="protein sequence ID" value="ACRNAN_scaffold6491.g8228.t1"/>
    <property type="gene ID" value="ACRNAN_scaffold6491.g8228"/>
</dbReference>
<feature type="region of interest" description="Disordered" evidence="1">
    <location>
        <begin position="36"/>
        <end position="78"/>
    </location>
</feature>
<protein>
    <submittedName>
        <fullName evidence="3">Uncharacterized protein</fullName>
    </submittedName>
</protein>
<dbReference type="Proteomes" id="UP000887540">
    <property type="component" value="Unplaced"/>
</dbReference>
<feature type="compositionally biased region" description="Basic and acidic residues" evidence="1">
    <location>
        <begin position="41"/>
        <end position="52"/>
    </location>
</feature>
<evidence type="ECO:0000256" key="1">
    <source>
        <dbReference type="SAM" id="MobiDB-lite"/>
    </source>
</evidence>
<reference evidence="3" key="1">
    <citation type="submission" date="2022-11" db="UniProtKB">
        <authorList>
            <consortium name="WormBaseParasite"/>
        </authorList>
    </citation>
    <scope>IDENTIFICATION</scope>
</reference>
<feature type="compositionally biased region" description="Basic and acidic residues" evidence="1">
    <location>
        <begin position="61"/>
        <end position="78"/>
    </location>
</feature>
<evidence type="ECO:0000313" key="3">
    <source>
        <dbReference type="WBParaSite" id="ACRNAN_scaffold6491.g8228.t1"/>
    </source>
</evidence>
<name>A0A914EAN6_9BILA</name>
<sequence length="78" mass="8889">MPYTNVLAFILCKQNITGQSLLGHHIDAHRKEHIPFPWQDEEAHSGQERQDGHNPSLEPDPFGRRVENIVNHGDVDTP</sequence>
<accession>A0A914EAN6</accession>
<keyword evidence="2" id="KW-1185">Reference proteome</keyword>